<keyword evidence="14 23" id="KW-0472">Membrane</keyword>
<dbReference type="PRINTS" id="PR00109">
    <property type="entry name" value="TYRKINASE"/>
</dbReference>
<keyword evidence="11" id="KW-0418">Kinase</keyword>
<keyword evidence="4" id="KW-0808">Transferase</keyword>
<keyword evidence="19" id="KW-0464">Manganese</keyword>
<evidence type="ECO:0000256" key="19">
    <source>
        <dbReference type="ARBA" id="ARBA00023211"/>
    </source>
</evidence>
<proteinExistence type="predicted"/>
<dbReference type="SUPFAM" id="SSF52058">
    <property type="entry name" value="L domain-like"/>
    <property type="match status" value="2"/>
</dbReference>
<keyword evidence="10 21" id="KW-0547">Nucleotide-binding</keyword>
<feature type="region of interest" description="Disordered" evidence="22">
    <location>
        <begin position="1644"/>
        <end position="1716"/>
    </location>
</feature>
<evidence type="ECO:0000259" key="25">
    <source>
        <dbReference type="PROSITE" id="PS50853"/>
    </source>
</evidence>
<evidence type="ECO:0000256" key="23">
    <source>
        <dbReference type="SAM" id="Phobius"/>
    </source>
</evidence>
<dbReference type="PROSITE" id="PS50011">
    <property type="entry name" value="PROTEIN_KINASE_DOM"/>
    <property type="match status" value="1"/>
</dbReference>
<evidence type="ECO:0000256" key="10">
    <source>
        <dbReference type="ARBA" id="ARBA00022741"/>
    </source>
</evidence>
<dbReference type="SUPFAM" id="SSF56112">
    <property type="entry name" value="Protein kinase-like (PK-like)"/>
    <property type="match status" value="1"/>
</dbReference>
<evidence type="ECO:0000313" key="27">
    <source>
        <dbReference type="Proteomes" id="UP000790347"/>
    </source>
</evidence>
<feature type="transmembrane region" description="Helical" evidence="23">
    <location>
        <begin position="1295"/>
        <end position="1315"/>
    </location>
</feature>
<gene>
    <name evidence="26" type="ORF">DERF_010607</name>
</gene>
<keyword evidence="6 23" id="KW-0812">Transmembrane</keyword>
<dbReference type="InterPro" id="IPR013783">
    <property type="entry name" value="Ig-like_fold"/>
</dbReference>
<evidence type="ECO:0000259" key="24">
    <source>
        <dbReference type="PROSITE" id="PS50011"/>
    </source>
</evidence>
<dbReference type="InterPro" id="IPR050122">
    <property type="entry name" value="RTK"/>
</dbReference>
<feature type="region of interest" description="Disordered" evidence="22">
    <location>
        <begin position="1071"/>
        <end position="1121"/>
    </location>
</feature>
<keyword evidence="9" id="KW-0677">Repeat</keyword>
<dbReference type="PROSITE" id="PS00109">
    <property type="entry name" value="PROTEIN_KINASE_TYR"/>
    <property type="match status" value="1"/>
</dbReference>
<feature type="compositionally biased region" description="Low complexity" evidence="22">
    <location>
        <begin position="250"/>
        <end position="263"/>
    </location>
</feature>
<keyword evidence="12 21" id="KW-0067">ATP-binding</keyword>
<evidence type="ECO:0000256" key="22">
    <source>
        <dbReference type="SAM" id="MobiDB-lite"/>
    </source>
</evidence>
<keyword evidence="17" id="KW-0675">Receptor</keyword>
<dbReference type="CDD" id="cd00064">
    <property type="entry name" value="FU"/>
    <property type="match status" value="1"/>
</dbReference>
<dbReference type="PANTHER" id="PTHR24416">
    <property type="entry name" value="TYROSINE-PROTEIN KINASE RECEPTOR"/>
    <property type="match status" value="1"/>
</dbReference>
<keyword evidence="8" id="KW-0732">Signal</keyword>
<dbReference type="FunFam" id="1.10.510.10:FF:000528">
    <property type="entry name" value="Tyrosine-protein kinase receptor"/>
    <property type="match status" value="1"/>
</dbReference>
<dbReference type="CDD" id="cd05032">
    <property type="entry name" value="PTKc_InsR_like"/>
    <property type="match status" value="1"/>
</dbReference>
<dbReference type="GO" id="GO:0007169">
    <property type="term" value="P:cell surface receptor protein tyrosine kinase signaling pathway"/>
    <property type="evidence" value="ECO:0007669"/>
    <property type="project" value="TreeGrafter"/>
</dbReference>
<dbReference type="SMART" id="SM00261">
    <property type="entry name" value="FU"/>
    <property type="match status" value="1"/>
</dbReference>
<dbReference type="InterPro" id="IPR020635">
    <property type="entry name" value="Tyr_kinase_cat_dom"/>
</dbReference>
<feature type="compositionally biased region" description="Low complexity" evidence="22">
    <location>
        <begin position="1812"/>
        <end position="1826"/>
    </location>
</feature>
<evidence type="ECO:0000256" key="2">
    <source>
        <dbReference type="ARBA" id="ARBA00011902"/>
    </source>
</evidence>
<feature type="compositionally biased region" description="Low complexity" evidence="22">
    <location>
        <begin position="1654"/>
        <end position="1671"/>
    </location>
</feature>
<dbReference type="Pfam" id="PF01030">
    <property type="entry name" value="Recep_L_domain"/>
    <property type="match status" value="2"/>
</dbReference>
<dbReference type="SUPFAM" id="SSF49265">
    <property type="entry name" value="Fibronectin type III"/>
    <property type="match status" value="3"/>
</dbReference>
<dbReference type="InterPro" id="IPR006211">
    <property type="entry name" value="Furin-like_Cys-rich_dom"/>
</dbReference>
<comment type="subcellular location">
    <subcellularLocation>
        <location evidence="1">Membrane</location>
        <topology evidence="1">Single-pass type I membrane protein</topology>
    </subcellularLocation>
</comment>
<dbReference type="Gene3D" id="3.30.200.20">
    <property type="entry name" value="Phosphorylase Kinase, domain 1"/>
    <property type="match status" value="1"/>
</dbReference>
<evidence type="ECO:0000256" key="14">
    <source>
        <dbReference type="ARBA" id="ARBA00023136"/>
    </source>
</evidence>
<dbReference type="EMBL" id="ASGP02000005">
    <property type="protein sequence ID" value="KAH9505835.1"/>
    <property type="molecule type" value="Genomic_DNA"/>
</dbReference>
<dbReference type="InterPro" id="IPR000494">
    <property type="entry name" value="Rcpt_L-dom"/>
</dbReference>
<dbReference type="PROSITE" id="PS50853">
    <property type="entry name" value="FN3"/>
    <property type="match status" value="1"/>
</dbReference>
<dbReference type="PROSITE" id="PS00107">
    <property type="entry name" value="PROTEIN_KINASE_ATP"/>
    <property type="match status" value="1"/>
</dbReference>
<organism evidence="26 27">
    <name type="scientific">Dermatophagoides farinae</name>
    <name type="common">American house dust mite</name>
    <dbReference type="NCBI Taxonomy" id="6954"/>
    <lineage>
        <taxon>Eukaryota</taxon>
        <taxon>Metazoa</taxon>
        <taxon>Ecdysozoa</taxon>
        <taxon>Arthropoda</taxon>
        <taxon>Chelicerata</taxon>
        <taxon>Arachnida</taxon>
        <taxon>Acari</taxon>
        <taxon>Acariformes</taxon>
        <taxon>Sarcoptiformes</taxon>
        <taxon>Astigmata</taxon>
        <taxon>Psoroptidia</taxon>
        <taxon>Analgoidea</taxon>
        <taxon>Pyroglyphidae</taxon>
        <taxon>Dermatophagoidinae</taxon>
        <taxon>Dermatophagoides</taxon>
    </lineage>
</organism>
<feature type="transmembrane region" description="Helical" evidence="23">
    <location>
        <begin position="195"/>
        <end position="219"/>
    </location>
</feature>
<dbReference type="Pfam" id="PF07714">
    <property type="entry name" value="PK_Tyr_Ser-Thr"/>
    <property type="match status" value="1"/>
</dbReference>
<dbReference type="InterPro" id="IPR001245">
    <property type="entry name" value="Ser-Thr/Tyr_kinase_cat_dom"/>
</dbReference>
<feature type="compositionally biased region" description="Acidic residues" evidence="22">
    <location>
        <begin position="1704"/>
        <end position="1716"/>
    </location>
</feature>
<dbReference type="GO" id="GO:0005524">
    <property type="term" value="F:ATP binding"/>
    <property type="evidence" value="ECO:0007669"/>
    <property type="project" value="UniProtKB-UniRule"/>
</dbReference>
<dbReference type="InterPro" id="IPR036941">
    <property type="entry name" value="Rcpt_L-dom_sf"/>
</dbReference>
<keyword evidence="3" id="KW-0597">Phosphoprotein</keyword>
<evidence type="ECO:0000256" key="21">
    <source>
        <dbReference type="PROSITE-ProRule" id="PRU10141"/>
    </source>
</evidence>
<feature type="binding site" evidence="21">
    <location>
        <position position="1385"/>
    </location>
    <ligand>
        <name>ATP</name>
        <dbReference type="ChEBI" id="CHEBI:30616"/>
    </ligand>
</feature>
<dbReference type="SMART" id="SM00060">
    <property type="entry name" value="FN3"/>
    <property type="match status" value="3"/>
</dbReference>
<evidence type="ECO:0000313" key="26">
    <source>
        <dbReference type="EMBL" id="KAH9505835.1"/>
    </source>
</evidence>
<evidence type="ECO:0000256" key="17">
    <source>
        <dbReference type="ARBA" id="ARBA00023170"/>
    </source>
</evidence>
<evidence type="ECO:0000256" key="7">
    <source>
        <dbReference type="ARBA" id="ARBA00022723"/>
    </source>
</evidence>
<dbReference type="Proteomes" id="UP000790347">
    <property type="component" value="Unassembled WGS sequence"/>
</dbReference>
<evidence type="ECO:0000256" key="18">
    <source>
        <dbReference type="ARBA" id="ARBA00023180"/>
    </source>
</evidence>
<evidence type="ECO:0000256" key="6">
    <source>
        <dbReference type="ARBA" id="ARBA00022692"/>
    </source>
</evidence>
<evidence type="ECO:0000256" key="9">
    <source>
        <dbReference type="ARBA" id="ARBA00022737"/>
    </source>
</evidence>
<comment type="caution">
    <text evidence="26">The sequence shown here is derived from an EMBL/GenBank/DDBJ whole genome shotgun (WGS) entry which is preliminary data.</text>
</comment>
<evidence type="ECO:0000256" key="15">
    <source>
        <dbReference type="ARBA" id="ARBA00023137"/>
    </source>
</evidence>
<evidence type="ECO:0000256" key="5">
    <source>
        <dbReference type="ARBA" id="ARBA00022685"/>
    </source>
</evidence>
<feature type="domain" description="Protein kinase" evidence="24">
    <location>
        <begin position="1353"/>
        <end position="1629"/>
    </location>
</feature>
<keyword evidence="16" id="KW-1015">Disulfide bond</keyword>
<evidence type="ECO:0000256" key="12">
    <source>
        <dbReference type="ARBA" id="ARBA00022840"/>
    </source>
</evidence>
<evidence type="ECO:0000256" key="20">
    <source>
        <dbReference type="ARBA" id="ARBA00051243"/>
    </source>
</evidence>
<comment type="catalytic activity">
    <reaction evidence="20">
        <text>L-tyrosyl-[protein] + ATP = O-phospho-L-tyrosyl-[protein] + ADP + H(+)</text>
        <dbReference type="Rhea" id="RHEA:10596"/>
        <dbReference type="Rhea" id="RHEA-COMP:10136"/>
        <dbReference type="Rhea" id="RHEA-COMP:20101"/>
        <dbReference type="ChEBI" id="CHEBI:15378"/>
        <dbReference type="ChEBI" id="CHEBI:30616"/>
        <dbReference type="ChEBI" id="CHEBI:46858"/>
        <dbReference type="ChEBI" id="CHEBI:61978"/>
        <dbReference type="ChEBI" id="CHEBI:456216"/>
        <dbReference type="EC" id="2.7.10.1"/>
    </reaction>
</comment>
<reference evidence="26" key="2">
    <citation type="journal article" date="2022" name="Res Sq">
        <title>Comparative Genomics Reveals Insights into the Divergent Evolution of Astigmatic Mites and Household Pest Adaptations.</title>
        <authorList>
            <person name="Xiong Q."/>
            <person name="Wan A.T.-Y."/>
            <person name="Liu X.-Y."/>
            <person name="Fung C.S.-H."/>
            <person name="Xiao X."/>
            <person name="Malainual N."/>
            <person name="Hou J."/>
            <person name="Wang L."/>
            <person name="Wang M."/>
            <person name="Yang K."/>
            <person name="Cui Y."/>
            <person name="Leung E."/>
            <person name="Nong W."/>
            <person name="Shin S.-K."/>
            <person name="Au S."/>
            <person name="Jeong K.Y."/>
            <person name="Chew F.T."/>
            <person name="Hui J."/>
            <person name="Leung T.F."/>
            <person name="Tungtrongchitr A."/>
            <person name="Zhong N."/>
            <person name="Liu Z."/>
            <person name="Tsui S."/>
        </authorList>
    </citation>
    <scope>NUCLEOTIDE SEQUENCE</scope>
    <source>
        <strain evidence="26">Derf</strain>
        <tissue evidence="26">Whole organism</tissue>
    </source>
</reference>
<keyword evidence="27" id="KW-1185">Reference proteome</keyword>
<dbReference type="SUPFAM" id="SSF57184">
    <property type="entry name" value="Growth factor receptor domain"/>
    <property type="match status" value="1"/>
</dbReference>
<evidence type="ECO:0000256" key="8">
    <source>
        <dbReference type="ARBA" id="ARBA00022729"/>
    </source>
</evidence>
<keyword evidence="18" id="KW-0325">Glycoprotein</keyword>
<dbReference type="InterPro" id="IPR017441">
    <property type="entry name" value="Protein_kinase_ATP_BS"/>
</dbReference>
<evidence type="ECO:0000256" key="16">
    <source>
        <dbReference type="ARBA" id="ARBA00023157"/>
    </source>
</evidence>
<dbReference type="Pfam" id="PF00757">
    <property type="entry name" value="Furin-like"/>
    <property type="match status" value="1"/>
</dbReference>
<dbReference type="SMART" id="SM00219">
    <property type="entry name" value="TyrKc"/>
    <property type="match status" value="1"/>
</dbReference>
<feature type="domain" description="Fibronectin type-III" evidence="25">
    <location>
        <begin position="1193"/>
        <end position="1288"/>
    </location>
</feature>
<dbReference type="GO" id="GO:0046872">
    <property type="term" value="F:metal ion binding"/>
    <property type="evidence" value="ECO:0007669"/>
    <property type="project" value="UniProtKB-KW"/>
</dbReference>
<dbReference type="InterPro" id="IPR011009">
    <property type="entry name" value="Kinase-like_dom_sf"/>
</dbReference>
<evidence type="ECO:0000256" key="3">
    <source>
        <dbReference type="ARBA" id="ARBA00022553"/>
    </source>
</evidence>
<dbReference type="Gene3D" id="3.80.20.20">
    <property type="entry name" value="Receptor L-domain"/>
    <property type="match status" value="2"/>
</dbReference>
<evidence type="ECO:0000256" key="1">
    <source>
        <dbReference type="ARBA" id="ARBA00004479"/>
    </source>
</evidence>
<dbReference type="InterPro" id="IPR006212">
    <property type="entry name" value="Furin_repeat"/>
</dbReference>
<sequence length="1895" mass="217082">MFLKRLLSTLLLALFTLYAIIISMKMSTMISAASLTLMSTTTTNYRLIMDRLMNNDILFNHHHHHHNVNNLSSSSSSSIISTTKTKTKSTMVATKQSLSSSTSTLPSVSFSLIRKIYSYLFCNWTRANHHNHNHNYHRHGCRRHHHQHYRDRCHHPFLFNNNKNHIINDDNNTLSSSTTTNSQKHHTSSSSSSTLLLLLYYYTSILLFVMITINLFAIADTTAITIPMSMESSKTTTTTNIPVMEFGTTSLSLSSSSSSSMNDSNDDEDDDDDGHHEIIHAAFTANPVLSQQQQQQQQQQHQRHSSIQNPYIFEEHVCSSIDIRNTVANFRLLENCTVVEGFLKIVLIDNGKPIDYENITFPKLREITDYLLVFRVSGLLSLVKMFPNLSVIRGRTLLHNYAFVIYEMLSLQEIGLKSLTNIVRGDIRIEKNPNLCFVDTVDWSRIAKHFLISKNKDHKSCPNCDEKCPRVSARRIDGKVIGDSDNRVCWTRDICQKHFCLTECESMNRTCARTGECCPEQCLGGCIRDLNHNNNDDDNDNNDDQMNWKCFSCKKFRYQNRCYDTCPNGSYAYLNRRCLSKDECHQLSAKLSTGYQRYRFKAFGGECDHQCPVGYEEDQNDSNKCVKCEHTCPKICESTQINNIASAQALKGCTKINGSLEIYINDQDSQIVQELQEYLKDLVEITGYLRIARSFPLITLNFLRNLKLIRGDSLERNSYSLLIFDNPNLQDLWPFKSDEFMINNEKRIRIQRGTDIFPCNVSVLDVRIKQSGPEMVIIEFENFANKMEDQRSLVGYLIYTREAENKNVTIFDGVNACSNNEWTVREYDIVENDNNTHHEHLITNLKPFTQYALYIKTYTINTANKGAQSDIKYFTTKPDTPSQPLNLWAKAMKSTEIILRWEPPSKPNGLVKSYKVTVTEEKYSNFFHMERGSIQCGKRSSSQMTSPAVVVLPKTSTASNTTLTSKQCCSCNSKNNSKKQKQTNNDGGKSQIKFRPNDVEQSISFEDTLLNIVYVKRMDKLSITNVDEDLRMINGDNRSRRHIKDENFDNIKNNSSIIENEIDDHPFSIVDNKLNHHHNDSDDDGDGHDDENLLTTSNNIPQTTTSFDMNSTTESPLLQPSATNETLSTFQSKVTVFTEYAQITDLKHYTEYIIEVVACQDDSKERKFCSVSAITSIKTLPLPGADDINKTFISYSFENSTSSSLSSVTLRWLPPTDPNGFILSYEIEYQSEEFPKQFICISSNDHHRNDNGYNIKLPSGNYSFRLRALSLADYGNWTEPIYVYIEEPANANFKFVIIAIFIIFILTIIIAIVYYKYRVNQNKLDYISVNPDYINSNFNYKLDPKWEIPRDKITLIHELGQGSFGKVYVGEFIKDKLTIRCAVKKLNENKGARDRANFLKEAEIMKSFTDCHHVVKLMGICSKDQPFLVLMEIMPNGDLRNYLRKNRPDDQENLNPSPPTLLQIYRMSIEIADGMAYLASKKFVHRDLAARNCMLSEDLTVKIGDFGMTRDICESDYYRKGDKGFLPVRWMSPESLKDGIFTTYSDVWAYGVVLWEIVTLGSQPYHGMSNEEVLKYIMDGNHMIEPENCPKVMWQLMLLCWNKKPKSRPTFLRLIQIMLNHIAEKETFLNVSFYNIDRLKAEEKNNNDNDHHNNQQQKNVGKETNNNNNNNQKDETLVPLNGSHTSSSICSSSSSSLSSTPSSSDDEDDDDKQLNDDDIDVQFFPLSGKEIFDADHPTIQQTRRLSIPNDTATTNTTLNIWNDNDSGVKLNNDNSNQLNQQPVSKPETVVGTAHHNSYPMEIFTQQKSNKLTTNQQTEQQHQQQHNGDYHDSPQSSSEILNTTSNELNPVTKMKMNYHDHDHHIHKRHINVPTTNNKTTTNCNIINGHFIDTSMV</sequence>
<evidence type="ECO:0000256" key="13">
    <source>
        <dbReference type="ARBA" id="ARBA00022989"/>
    </source>
</evidence>
<dbReference type="GO" id="GO:0005886">
    <property type="term" value="C:plasma membrane"/>
    <property type="evidence" value="ECO:0007669"/>
    <property type="project" value="TreeGrafter"/>
</dbReference>
<keyword evidence="5" id="KW-0165">Cleavage on pair of basic residues</keyword>
<dbReference type="Gene3D" id="2.10.220.10">
    <property type="entry name" value="Hormone Receptor, Insulin-like Growth Factor Receptor 1, Chain A, domain 2"/>
    <property type="match status" value="1"/>
</dbReference>
<evidence type="ECO:0000256" key="4">
    <source>
        <dbReference type="ARBA" id="ARBA00022679"/>
    </source>
</evidence>
<feature type="compositionally biased region" description="Polar residues" evidence="22">
    <location>
        <begin position="1095"/>
        <end position="1121"/>
    </location>
</feature>
<reference evidence="26" key="1">
    <citation type="submission" date="2013-05" db="EMBL/GenBank/DDBJ databases">
        <authorList>
            <person name="Yim A.K.Y."/>
            <person name="Chan T.F."/>
            <person name="Ji K.M."/>
            <person name="Liu X.Y."/>
            <person name="Zhou J.W."/>
            <person name="Li R.Q."/>
            <person name="Yang K.Y."/>
            <person name="Li J."/>
            <person name="Li M."/>
            <person name="Law P.T.W."/>
            <person name="Wu Y.L."/>
            <person name="Cai Z.L."/>
            <person name="Qin H."/>
            <person name="Bao Y."/>
            <person name="Leung R.K.K."/>
            <person name="Ng P.K.S."/>
            <person name="Zou J."/>
            <person name="Zhong X.J."/>
            <person name="Ran P.X."/>
            <person name="Zhong N.S."/>
            <person name="Liu Z.G."/>
            <person name="Tsui S.K.W."/>
        </authorList>
    </citation>
    <scope>NUCLEOTIDE SEQUENCE</scope>
    <source>
        <strain evidence="26">Derf</strain>
        <tissue evidence="26">Whole organism</tissue>
    </source>
</reference>
<keyword evidence="15" id="KW-0829">Tyrosine-protein kinase</keyword>
<dbReference type="GO" id="GO:0043235">
    <property type="term" value="C:receptor complex"/>
    <property type="evidence" value="ECO:0007669"/>
    <property type="project" value="TreeGrafter"/>
</dbReference>
<feature type="region of interest" description="Disordered" evidence="22">
    <location>
        <begin position="169"/>
        <end position="189"/>
    </location>
</feature>
<keyword evidence="13 23" id="KW-1133">Transmembrane helix</keyword>
<feature type="region of interest" description="Disordered" evidence="22">
    <location>
        <begin position="250"/>
        <end position="274"/>
    </location>
</feature>
<dbReference type="Gene3D" id="1.10.510.10">
    <property type="entry name" value="Transferase(Phosphotransferase) domain 1"/>
    <property type="match status" value="1"/>
</dbReference>
<protein>
    <recommendedName>
        <fullName evidence="2">receptor protein-tyrosine kinase</fullName>
        <ecNumber evidence="2">2.7.10.1</ecNumber>
    </recommendedName>
</protein>
<name>A0A922HTQ5_DERFA</name>
<dbReference type="Gene3D" id="2.60.40.10">
    <property type="entry name" value="Immunoglobulins"/>
    <property type="match status" value="4"/>
</dbReference>
<dbReference type="CDD" id="cd00063">
    <property type="entry name" value="FN3"/>
    <property type="match status" value="3"/>
</dbReference>
<dbReference type="InterPro" id="IPR000719">
    <property type="entry name" value="Prot_kinase_dom"/>
</dbReference>
<evidence type="ECO:0000256" key="11">
    <source>
        <dbReference type="ARBA" id="ARBA00022777"/>
    </source>
</evidence>
<dbReference type="GO" id="GO:0004714">
    <property type="term" value="F:transmembrane receptor protein tyrosine kinase activity"/>
    <property type="evidence" value="ECO:0007669"/>
    <property type="project" value="UniProtKB-EC"/>
</dbReference>
<feature type="region of interest" description="Disordered" evidence="22">
    <location>
        <begin position="968"/>
        <end position="993"/>
    </location>
</feature>
<keyword evidence="7" id="KW-0479">Metal-binding</keyword>
<dbReference type="EC" id="2.7.10.1" evidence="2"/>
<feature type="compositionally biased region" description="Basic and acidic residues" evidence="22">
    <location>
        <begin position="1644"/>
        <end position="1653"/>
    </location>
</feature>
<accession>A0A922HTQ5</accession>
<dbReference type="PANTHER" id="PTHR24416:SF525">
    <property type="entry name" value="INSULIN-LIKE RECEPTOR"/>
    <property type="match status" value="1"/>
</dbReference>
<dbReference type="InterPro" id="IPR036116">
    <property type="entry name" value="FN3_sf"/>
</dbReference>
<dbReference type="InterPro" id="IPR008266">
    <property type="entry name" value="Tyr_kinase_AS"/>
</dbReference>
<dbReference type="InterPro" id="IPR003961">
    <property type="entry name" value="FN3_dom"/>
</dbReference>
<dbReference type="InterPro" id="IPR009030">
    <property type="entry name" value="Growth_fac_rcpt_cys_sf"/>
</dbReference>
<feature type="region of interest" description="Disordered" evidence="22">
    <location>
        <begin position="1810"/>
        <end position="1840"/>
    </location>
</feature>
<feature type="compositionally biased region" description="Low complexity" evidence="22">
    <location>
        <begin position="1683"/>
        <end position="1703"/>
    </location>
</feature>